<dbReference type="SUPFAM" id="SSF81901">
    <property type="entry name" value="HCP-like"/>
    <property type="match status" value="3"/>
</dbReference>
<dbReference type="Gene3D" id="1.25.40.10">
    <property type="entry name" value="Tetratricopeptide repeat domain"/>
    <property type="match status" value="3"/>
</dbReference>
<proteinExistence type="predicted"/>
<dbReference type="InterPro" id="IPR011990">
    <property type="entry name" value="TPR-like_helical_dom_sf"/>
</dbReference>
<reference evidence="1 2" key="1">
    <citation type="journal article" date="2016" name="Microb. Cell Fact.">
        <title>Dissection of exopolysaccharide biosynthesis in Kozakia baliensis.</title>
        <authorList>
            <person name="Brandt J.U."/>
            <person name="Jakob F."/>
            <person name="Behr J."/>
            <person name="Geissler A.J."/>
            <person name="Vogel R.F."/>
        </authorList>
    </citation>
    <scope>NUCLEOTIDE SEQUENCE [LARGE SCALE GENOMIC DNA]</scope>
    <source>
        <strain evidence="1 2">DSM 14400</strain>
    </source>
</reference>
<evidence type="ECO:0000313" key="2">
    <source>
        <dbReference type="Proteomes" id="UP000179145"/>
    </source>
</evidence>
<dbReference type="PANTHER" id="PTHR11102:SF160">
    <property type="entry name" value="ERAD-ASSOCIATED E3 UBIQUITIN-PROTEIN LIGASE COMPONENT HRD3"/>
    <property type="match status" value="1"/>
</dbReference>
<evidence type="ECO:0000313" key="1">
    <source>
        <dbReference type="EMBL" id="AOX17474.1"/>
    </source>
</evidence>
<dbReference type="KEGG" id="kba:A0U89_10355"/>
<protein>
    <submittedName>
        <fullName evidence="1">Uncharacterized protein</fullName>
    </submittedName>
</protein>
<dbReference type="OrthoDB" id="112232at2"/>
<dbReference type="Proteomes" id="UP000179145">
    <property type="component" value="Chromosome"/>
</dbReference>
<dbReference type="SMART" id="SM00671">
    <property type="entry name" value="SEL1"/>
    <property type="match status" value="13"/>
</dbReference>
<keyword evidence="2" id="KW-1185">Reference proteome</keyword>
<dbReference type="RefSeq" id="WP_070403063.1">
    <property type="nucleotide sequence ID" value="NZ_BJVW01000001.1"/>
</dbReference>
<dbReference type="InterPro" id="IPR050767">
    <property type="entry name" value="Sel1_AlgK"/>
</dbReference>
<dbReference type="EMBL" id="CP014674">
    <property type="protein sequence ID" value="AOX17474.1"/>
    <property type="molecule type" value="Genomic_DNA"/>
</dbReference>
<name>A0A1D8UV08_9PROT</name>
<sequence>MSLKLRLSALVSKDAKLRYGIFLIEVGDDPAKSFALLSALAKQNVVEAQFRVGKSYLEGLGVPPSLEDGTRWIRRAAQAGHVQAQFILATLYTIGFPEGFDENSTTLLTNVAQLPKTPDFHQAAIWARKSAEAGFPDAQALLGYVLTNGPADLVQPSEGREWFEKAAKAGSAQGSLGLGMALLYGEERREEDKQRGIAALEKATAAGLATPFYLLAQIHEHGNGKERDLGAAARCYQEAAERGIVAAQARFGLFLLEGRGIERNISRAETWLRRAALGGDVESAALLGDIYVRGDDLAPNYLEAATWYRLAAENGHAAAARGLGLLYLTGTGVHRDPNEAARWFRLSAENGDRVADADLGNLALSGAASDEDKQAMRDRFEKAAEAGDLVSAFNLGVCLAEGVGVPRDERQAAYWMQRAAEGIVNAQYWLGRMYIEGRGFDVNIEEGCRWLEKAATAGMTDAQTLLGQMLVTGRAPGGKNHARALELYREAATHGHVGAMFSAGALYGGGHDVPADRPEALRWFLLAAERGNPLAQLMAGRYLTHGLAGKTDLAAGRKWLERAKSQGVSDAEAELKNLEKSASNGG</sequence>
<dbReference type="PANTHER" id="PTHR11102">
    <property type="entry name" value="SEL-1-LIKE PROTEIN"/>
    <property type="match status" value="1"/>
</dbReference>
<dbReference type="AlphaFoldDB" id="A0A1D8UV08"/>
<organism evidence="1 2">
    <name type="scientific">Kozakia baliensis</name>
    <dbReference type="NCBI Taxonomy" id="153496"/>
    <lineage>
        <taxon>Bacteria</taxon>
        <taxon>Pseudomonadati</taxon>
        <taxon>Pseudomonadota</taxon>
        <taxon>Alphaproteobacteria</taxon>
        <taxon>Acetobacterales</taxon>
        <taxon>Acetobacteraceae</taxon>
        <taxon>Kozakia</taxon>
    </lineage>
</organism>
<dbReference type="InterPro" id="IPR006597">
    <property type="entry name" value="Sel1-like"/>
</dbReference>
<dbReference type="STRING" id="153496.A0U89_10355"/>
<dbReference type="eggNOG" id="COG0790">
    <property type="taxonomic scope" value="Bacteria"/>
</dbReference>
<accession>A0A1D8UV08</accession>
<dbReference type="Pfam" id="PF08238">
    <property type="entry name" value="Sel1"/>
    <property type="match status" value="13"/>
</dbReference>
<gene>
    <name evidence="1" type="ORF">A0U89_10355</name>
</gene>